<sequence length="168" mass="18536">MEPMLLDLVNSRIVYPDGPRDELGTDAAARDWLRSRGYEGTRTEIADAREVRAVLAAVIRGETSTAALAPWVQVMRRSARLTGDGLSWEDDVPPGRRVGARAVEEWASLQGPDGSRIRPCAAADCQHFLVDHSRANARKWHSMEICGNRAKARRHYARSKETAAAEGS</sequence>
<dbReference type="RefSeq" id="WP_111256608.1">
    <property type="nucleotide sequence ID" value="NZ_POTW01000057.1"/>
</dbReference>
<gene>
    <name evidence="2" type="ORF">C1I92_21010</name>
</gene>
<accession>A0A2W2C6U5</accession>
<dbReference type="InterPro" id="IPR021005">
    <property type="entry name" value="Znf_CGNR"/>
</dbReference>
<dbReference type="PANTHER" id="PTHR35525">
    <property type="entry name" value="BLL6575 PROTEIN"/>
    <property type="match status" value="1"/>
</dbReference>
<protein>
    <recommendedName>
        <fullName evidence="1">Zinc finger CGNR domain-containing protein</fullName>
    </recommendedName>
</protein>
<organism evidence="2 3">
    <name type="scientific">Jiangella anatolica</name>
    <dbReference type="NCBI Taxonomy" id="2670374"/>
    <lineage>
        <taxon>Bacteria</taxon>
        <taxon>Bacillati</taxon>
        <taxon>Actinomycetota</taxon>
        <taxon>Actinomycetes</taxon>
        <taxon>Jiangellales</taxon>
        <taxon>Jiangellaceae</taxon>
        <taxon>Jiangella</taxon>
    </lineage>
</organism>
<proteinExistence type="predicted"/>
<dbReference type="InterPro" id="IPR010852">
    <property type="entry name" value="ABATE"/>
</dbReference>
<comment type="caution">
    <text evidence="2">The sequence shown here is derived from an EMBL/GenBank/DDBJ whole genome shotgun (WGS) entry which is preliminary data.</text>
</comment>
<feature type="domain" description="Zinc finger CGNR" evidence="1">
    <location>
        <begin position="116"/>
        <end position="158"/>
    </location>
</feature>
<dbReference type="PANTHER" id="PTHR35525:SF3">
    <property type="entry name" value="BLL6575 PROTEIN"/>
    <property type="match status" value="1"/>
</dbReference>
<keyword evidence="3" id="KW-1185">Reference proteome</keyword>
<dbReference type="EMBL" id="POTW01000057">
    <property type="protein sequence ID" value="PZF81496.1"/>
    <property type="molecule type" value="Genomic_DNA"/>
</dbReference>
<reference evidence="2 3" key="1">
    <citation type="submission" date="2018-01" db="EMBL/GenBank/DDBJ databases">
        <title>Draft genome sequence of Jiangella sp. GTF31.</title>
        <authorList>
            <person name="Sahin N."/>
            <person name="Ay H."/>
            <person name="Saygin H."/>
        </authorList>
    </citation>
    <scope>NUCLEOTIDE SEQUENCE [LARGE SCALE GENOMIC DNA]</scope>
    <source>
        <strain evidence="2 3">GTF31</strain>
    </source>
</reference>
<evidence type="ECO:0000259" key="1">
    <source>
        <dbReference type="Pfam" id="PF11706"/>
    </source>
</evidence>
<dbReference type="Gene3D" id="1.10.3300.10">
    <property type="entry name" value="Jann2411-like domain"/>
    <property type="match status" value="1"/>
</dbReference>
<evidence type="ECO:0000313" key="2">
    <source>
        <dbReference type="EMBL" id="PZF81496.1"/>
    </source>
</evidence>
<dbReference type="InterPro" id="IPR023286">
    <property type="entry name" value="ABATE_dom_sf"/>
</dbReference>
<evidence type="ECO:0000313" key="3">
    <source>
        <dbReference type="Proteomes" id="UP000248764"/>
    </source>
</evidence>
<dbReference type="Pfam" id="PF07336">
    <property type="entry name" value="ABATE"/>
    <property type="match status" value="1"/>
</dbReference>
<name>A0A2W2C6U5_9ACTN</name>
<dbReference type="Proteomes" id="UP000248764">
    <property type="component" value="Unassembled WGS sequence"/>
</dbReference>
<dbReference type="SUPFAM" id="SSF160904">
    <property type="entry name" value="Jann2411-like"/>
    <property type="match status" value="1"/>
</dbReference>
<dbReference type="AlphaFoldDB" id="A0A2W2C6U5"/>
<dbReference type="Pfam" id="PF11706">
    <property type="entry name" value="zf-CGNR"/>
    <property type="match status" value="1"/>
</dbReference>